<accession>A0A9X1M312</accession>
<dbReference type="CDD" id="cd01653">
    <property type="entry name" value="GATase1"/>
    <property type="match status" value="1"/>
</dbReference>
<dbReference type="PROSITE" id="PS00201">
    <property type="entry name" value="FLAVODOXIN"/>
    <property type="match status" value="1"/>
</dbReference>
<dbReference type="Pfam" id="PF12724">
    <property type="entry name" value="Flavodoxin_5"/>
    <property type="match status" value="1"/>
</dbReference>
<reference evidence="2" key="1">
    <citation type="submission" date="2021-10" db="EMBL/GenBank/DDBJ databases">
        <title>Novel species in genus Arthrobacter.</title>
        <authorList>
            <person name="Liu Y."/>
        </authorList>
    </citation>
    <scope>NUCLEOTIDE SEQUENCE</scope>
    <source>
        <strain evidence="2">Zg-Y809</strain>
    </source>
</reference>
<name>A0A9X1M312_9MICC</name>
<organism evidence="2 3">
    <name type="scientific">Arthrobacter gengyunqii</name>
    <dbReference type="NCBI Taxonomy" id="2886940"/>
    <lineage>
        <taxon>Bacteria</taxon>
        <taxon>Bacillati</taxon>
        <taxon>Actinomycetota</taxon>
        <taxon>Actinomycetes</taxon>
        <taxon>Micrococcales</taxon>
        <taxon>Micrococcaceae</taxon>
        <taxon>Arthrobacter</taxon>
    </lineage>
</organism>
<dbReference type="InterPro" id="IPR001226">
    <property type="entry name" value="Flavodoxin_CS"/>
</dbReference>
<evidence type="ECO:0000313" key="2">
    <source>
        <dbReference type="EMBL" id="MCC3270473.1"/>
    </source>
</evidence>
<dbReference type="EMBL" id="JAJFZP010000012">
    <property type="protein sequence ID" value="MCC3270473.1"/>
    <property type="molecule type" value="Genomic_DNA"/>
</dbReference>
<dbReference type="GO" id="GO:0010181">
    <property type="term" value="F:FMN binding"/>
    <property type="evidence" value="ECO:0007669"/>
    <property type="project" value="InterPro"/>
</dbReference>
<dbReference type="AlphaFoldDB" id="A0A9X1M312"/>
<dbReference type="InterPro" id="IPR008254">
    <property type="entry name" value="Flavodoxin/NO_synth"/>
</dbReference>
<gene>
    <name evidence="2" type="ORF">LJ751_14135</name>
</gene>
<feature type="domain" description="Flavodoxin-like" evidence="1">
    <location>
        <begin position="4"/>
        <end position="164"/>
    </location>
</feature>
<evidence type="ECO:0000259" key="1">
    <source>
        <dbReference type="PROSITE" id="PS50902"/>
    </source>
</evidence>
<dbReference type="Proteomes" id="UP001139264">
    <property type="component" value="Unassembled WGS sequence"/>
</dbReference>
<dbReference type="Gene3D" id="3.40.50.360">
    <property type="match status" value="1"/>
</dbReference>
<comment type="caution">
    <text evidence="2">The sequence shown here is derived from an EMBL/GenBank/DDBJ whole genome shotgun (WGS) entry which is preliminary data.</text>
</comment>
<dbReference type="SUPFAM" id="SSF52218">
    <property type="entry name" value="Flavoproteins"/>
    <property type="match status" value="1"/>
</dbReference>
<dbReference type="InterPro" id="IPR029039">
    <property type="entry name" value="Flavoprotein-like_sf"/>
</dbReference>
<dbReference type="PROSITE" id="PS50902">
    <property type="entry name" value="FLAVODOXIN_LIKE"/>
    <property type="match status" value="1"/>
</dbReference>
<sequence>MVRVLLVYESLWGNTEQVARAVAEALRTAGADVTVTDTDEAPESAAGYDLVVVGGPTHAFSMTRPGTRDEAVKSHAAPHQPSRGIREWLSELERPVGGTPAAAFDTRVDKPRLPGSAAKAARHEMRSLGFSTSEKAISFRVHGYEGPLLDGELERAAQWAAAVAQQAPNHGA</sequence>
<evidence type="ECO:0000313" key="3">
    <source>
        <dbReference type="Proteomes" id="UP001139264"/>
    </source>
</evidence>
<proteinExistence type="predicted"/>
<dbReference type="InterPro" id="IPR026816">
    <property type="entry name" value="Flavodoxin_dom"/>
</dbReference>
<dbReference type="GO" id="GO:0009055">
    <property type="term" value="F:electron transfer activity"/>
    <property type="evidence" value="ECO:0007669"/>
    <property type="project" value="InterPro"/>
</dbReference>
<protein>
    <submittedName>
        <fullName evidence="2">Flavodoxin domain-containing protein</fullName>
    </submittedName>
</protein>